<dbReference type="InterPro" id="IPR008547">
    <property type="entry name" value="DUF829_TMEM53"/>
</dbReference>
<proteinExistence type="predicted"/>
<dbReference type="PANTHER" id="PTHR20908:SF1">
    <property type="entry name" value="LD15586P"/>
    <property type="match status" value="1"/>
</dbReference>
<dbReference type="InParanoid" id="A9V3K1"/>
<organism evidence="1 2">
    <name type="scientific">Monosiga brevicollis</name>
    <name type="common">Choanoflagellate</name>
    <dbReference type="NCBI Taxonomy" id="81824"/>
    <lineage>
        <taxon>Eukaryota</taxon>
        <taxon>Choanoflagellata</taxon>
        <taxon>Craspedida</taxon>
        <taxon>Salpingoecidae</taxon>
        <taxon>Monosiga</taxon>
    </lineage>
</organism>
<keyword evidence="2" id="KW-1185">Reference proteome</keyword>
<dbReference type="KEGG" id="mbr:MONBRDRAFT_27002"/>
<protein>
    <recommendedName>
        <fullName evidence="3">AB hydrolase-1 domain-containing protein</fullName>
    </recommendedName>
</protein>
<sequence>MMLMRMARPRLAAGRGWLQRAPLSTQESRDLLLDIDRRHGQSFTYHAEQDLAANDGRPLVLMIGWLNSRQKHLKRYTDLLYNPLGMDVITMLPRPNHVLLPSHSRAAAAAVAELITGPMAQGRPILIHGFSVGGFIWGCTQMHLKDNDMIQKAQENLRGVVLDSPVDIEGIPYGMSSASFTNPAAVALMTALLQGVLALNRPALRLYHQSSTTFKQNPLALPQLVIFSHFDPITDADRIEQVMTGWESQGHDVTRCIFDDSEHVMHMRRYFDDYKRALENFVLPKFAST</sequence>
<dbReference type="Proteomes" id="UP000001357">
    <property type="component" value="Unassembled WGS sequence"/>
</dbReference>
<evidence type="ECO:0000313" key="2">
    <source>
        <dbReference type="Proteomes" id="UP000001357"/>
    </source>
</evidence>
<dbReference type="OMA" id="ASILYFR"/>
<dbReference type="RefSeq" id="XP_001747360.1">
    <property type="nucleotide sequence ID" value="XM_001747308.1"/>
</dbReference>
<accession>A9V3K1</accession>
<dbReference type="AlphaFoldDB" id="A9V3K1"/>
<evidence type="ECO:0000313" key="1">
    <source>
        <dbReference type="EMBL" id="EDQ87827.1"/>
    </source>
</evidence>
<dbReference type="PANTHER" id="PTHR20908">
    <property type="entry name" value="LD15586P"/>
    <property type="match status" value="1"/>
</dbReference>
<dbReference type="GeneID" id="5892582"/>
<reference evidence="1 2" key="1">
    <citation type="journal article" date="2008" name="Nature">
        <title>The genome of the choanoflagellate Monosiga brevicollis and the origin of metazoans.</title>
        <authorList>
            <consortium name="JGI Sequencing"/>
            <person name="King N."/>
            <person name="Westbrook M.J."/>
            <person name="Young S.L."/>
            <person name="Kuo A."/>
            <person name="Abedin M."/>
            <person name="Chapman J."/>
            <person name="Fairclough S."/>
            <person name="Hellsten U."/>
            <person name="Isogai Y."/>
            <person name="Letunic I."/>
            <person name="Marr M."/>
            <person name="Pincus D."/>
            <person name="Putnam N."/>
            <person name="Rokas A."/>
            <person name="Wright K.J."/>
            <person name="Zuzow R."/>
            <person name="Dirks W."/>
            <person name="Good M."/>
            <person name="Goodstein D."/>
            <person name="Lemons D."/>
            <person name="Li W."/>
            <person name="Lyons J.B."/>
            <person name="Morris A."/>
            <person name="Nichols S."/>
            <person name="Richter D.J."/>
            <person name="Salamov A."/>
            <person name="Bork P."/>
            <person name="Lim W.A."/>
            <person name="Manning G."/>
            <person name="Miller W.T."/>
            <person name="McGinnis W."/>
            <person name="Shapiro H."/>
            <person name="Tjian R."/>
            <person name="Grigoriev I.V."/>
            <person name="Rokhsar D."/>
        </authorList>
    </citation>
    <scope>NUCLEOTIDE SEQUENCE [LARGE SCALE GENOMIC DNA]</scope>
    <source>
        <strain evidence="2">MX1 / ATCC 50154</strain>
    </source>
</reference>
<dbReference type="SUPFAM" id="SSF53474">
    <property type="entry name" value="alpha/beta-Hydrolases"/>
    <property type="match status" value="1"/>
</dbReference>
<dbReference type="FunCoup" id="A9V3K1">
    <property type="interactions" value="405"/>
</dbReference>
<dbReference type="EMBL" id="CH991557">
    <property type="protein sequence ID" value="EDQ87827.1"/>
    <property type="molecule type" value="Genomic_DNA"/>
</dbReference>
<dbReference type="eggNOG" id="KOG2521">
    <property type="taxonomic scope" value="Eukaryota"/>
</dbReference>
<dbReference type="Pfam" id="PF05705">
    <property type="entry name" value="DUF829"/>
    <property type="match status" value="1"/>
</dbReference>
<name>A9V3K1_MONBE</name>
<gene>
    <name evidence="1" type="ORF">MONBRDRAFT_27002</name>
</gene>
<dbReference type="Gene3D" id="3.40.50.1820">
    <property type="entry name" value="alpha/beta hydrolase"/>
    <property type="match status" value="1"/>
</dbReference>
<evidence type="ECO:0008006" key="3">
    <source>
        <dbReference type="Google" id="ProtNLM"/>
    </source>
</evidence>
<dbReference type="InterPro" id="IPR029058">
    <property type="entry name" value="AB_hydrolase_fold"/>
</dbReference>